<organism evidence="2 3">
    <name type="scientific">Bacillus mycoides</name>
    <dbReference type="NCBI Taxonomy" id="1405"/>
    <lineage>
        <taxon>Bacteria</taxon>
        <taxon>Bacillati</taxon>
        <taxon>Bacillota</taxon>
        <taxon>Bacilli</taxon>
        <taxon>Bacillales</taxon>
        <taxon>Bacillaceae</taxon>
        <taxon>Bacillus</taxon>
        <taxon>Bacillus cereus group</taxon>
    </lineage>
</organism>
<proteinExistence type="predicted"/>
<accession>A0A4U3AFH3</accession>
<dbReference type="EMBL" id="SZOD01000096">
    <property type="protein sequence ID" value="TKI86777.1"/>
    <property type="molecule type" value="Genomic_DNA"/>
</dbReference>
<feature type="transmembrane region" description="Helical" evidence="1">
    <location>
        <begin position="7"/>
        <end position="28"/>
    </location>
</feature>
<feature type="non-terminal residue" evidence="2">
    <location>
        <position position="54"/>
    </location>
</feature>
<evidence type="ECO:0000313" key="3">
    <source>
        <dbReference type="Proteomes" id="UP000305524"/>
    </source>
</evidence>
<dbReference type="Proteomes" id="UP000305524">
    <property type="component" value="Unassembled WGS sequence"/>
</dbReference>
<evidence type="ECO:0000313" key="2">
    <source>
        <dbReference type="EMBL" id="TKI86777.1"/>
    </source>
</evidence>
<reference evidence="2 3" key="1">
    <citation type="journal article" date="2019" name="Environ. Microbiol.">
        <title>An active ?-lactamase is a part of an orchestrated cell wall stress resistance network of Bacillus subtilis and related rhizosphere species.</title>
        <authorList>
            <person name="Bucher T."/>
            <person name="Keren-Paz A."/>
            <person name="Hausser J."/>
            <person name="Olender T."/>
            <person name="Cytryn E."/>
            <person name="Kolodkin-Gal I."/>
        </authorList>
    </citation>
    <scope>NUCLEOTIDE SEQUENCE [LARGE SCALE GENOMIC DNA]</scope>
    <source>
        <strain evidence="2 3">I186</strain>
    </source>
</reference>
<keyword evidence="1" id="KW-0472">Membrane</keyword>
<protein>
    <submittedName>
        <fullName evidence="2">Nitroreductase</fullName>
    </submittedName>
</protein>
<sequence length="54" mass="6278">MGQFEQMVIVGISMSFILSIMILGSTYYNPRLWLNDYPKDIQKVVLPKSINEKK</sequence>
<keyword evidence="1" id="KW-0812">Transmembrane</keyword>
<dbReference type="AlphaFoldDB" id="A0A4U3AFH3"/>
<comment type="caution">
    <text evidence="2">The sequence shown here is derived from an EMBL/GenBank/DDBJ whole genome shotgun (WGS) entry which is preliminary data.</text>
</comment>
<name>A0A4U3AFH3_BACMY</name>
<keyword evidence="1" id="KW-1133">Transmembrane helix</keyword>
<gene>
    <name evidence="2" type="ORF">FC701_04530</name>
</gene>
<evidence type="ECO:0000256" key="1">
    <source>
        <dbReference type="SAM" id="Phobius"/>
    </source>
</evidence>